<dbReference type="RefSeq" id="WP_021815122.1">
    <property type="nucleotide sequence ID" value="NZ_AUSW01000035.1"/>
</dbReference>
<keyword evidence="1" id="KW-0472">Membrane</keyword>
<dbReference type="EMBL" id="AUSW01000035">
    <property type="protein sequence ID" value="ERL54362.1"/>
    <property type="molecule type" value="Genomic_DNA"/>
</dbReference>
<protein>
    <recommendedName>
        <fullName evidence="4">DUF3325 domain-containing protein</fullName>
    </recommendedName>
</protein>
<keyword evidence="1" id="KW-1133">Transmembrane helix</keyword>
<evidence type="ECO:0000313" key="2">
    <source>
        <dbReference type="EMBL" id="ERL54362.1"/>
    </source>
</evidence>
<dbReference type="AlphaFoldDB" id="U4T167"/>
<dbReference type="OrthoDB" id="6660553at2"/>
<dbReference type="STRING" id="1354303.M917_2510"/>
<name>U4T167_9GAMM</name>
<evidence type="ECO:0000313" key="3">
    <source>
        <dbReference type="Proteomes" id="UP000016761"/>
    </source>
</evidence>
<comment type="caution">
    <text evidence="2">The sequence shown here is derived from an EMBL/GenBank/DDBJ whole genome shotgun (WGS) entry which is preliminary data.</text>
</comment>
<dbReference type="PATRIC" id="fig|1354303.4.peg.2468"/>
<accession>U4T167</accession>
<keyword evidence="3" id="KW-1185">Reference proteome</keyword>
<gene>
    <name evidence="2" type="ORF">M917_2510</name>
</gene>
<dbReference type="Pfam" id="PF11804">
    <property type="entry name" value="DUF3325"/>
    <property type="match status" value="1"/>
</dbReference>
<feature type="transmembrane region" description="Helical" evidence="1">
    <location>
        <begin position="44"/>
        <end position="62"/>
    </location>
</feature>
<evidence type="ECO:0008006" key="4">
    <source>
        <dbReference type="Google" id="ProtNLM"/>
    </source>
</evidence>
<evidence type="ECO:0000256" key="1">
    <source>
        <dbReference type="SAM" id="Phobius"/>
    </source>
</evidence>
<feature type="transmembrane region" description="Helical" evidence="1">
    <location>
        <begin position="68"/>
        <end position="91"/>
    </location>
</feature>
<feature type="transmembrane region" description="Helical" evidence="1">
    <location>
        <begin position="6"/>
        <end position="23"/>
    </location>
</feature>
<dbReference type="Proteomes" id="UP000016761">
    <property type="component" value="Unassembled WGS sequence"/>
</dbReference>
<reference evidence="2 3" key="1">
    <citation type="journal article" date="2013" name="Genome Announc.">
        <title>Draft Genome Sequence of Psychrobacter aquaticus Strain CMS 56T, Isolated from a Cyanobacterial Mat Sample Collected from Water Bodies in the McMurdo Dry Valley Region of Antarctica.</title>
        <authorList>
            <person name="Reddy G.S."/>
            <person name="Ara S."/>
            <person name="Singh A."/>
            <person name="Kumar Pinnaka A."/>
            <person name="Shivaji S."/>
        </authorList>
    </citation>
    <scope>NUCLEOTIDE SEQUENCE [LARGE SCALE GENOMIC DNA]</scope>
    <source>
        <strain evidence="2 3">CMS 56</strain>
    </source>
</reference>
<dbReference type="InterPro" id="IPR021762">
    <property type="entry name" value="DUF3325"/>
</dbReference>
<proteinExistence type="predicted"/>
<organism evidence="2 3">
    <name type="scientific">Psychrobacter aquaticus CMS 56</name>
    <dbReference type="NCBI Taxonomy" id="1354303"/>
    <lineage>
        <taxon>Bacteria</taxon>
        <taxon>Pseudomonadati</taxon>
        <taxon>Pseudomonadota</taxon>
        <taxon>Gammaproteobacteria</taxon>
        <taxon>Moraxellales</taxon>
        <taxon>Moraxellaceae</taxon>
        <taxon>Psychrobacter</taxon>
    </lineage>
</organism>
<keyword evidence="1" id="KW-0812">Transmembrane</keyword>
<sequence length="94" mass="10617">MSGVMLSGLLLLLNLLSMIVLMMSSNRHSEKFQHKLPPFLNRQGLRWLGLILLAIAFVLTYGSHQTGYFVVIWFASVTLAAGLIYLAMMIYEQL</sequence>